<gene>
    <name evidence="1" type="ORF">B0J15DRAFT_581272</name>
</gene>
<dbReference type="EMBL" id="JAGTJS010000007">
    <property type="protein sequence ID" value="KAH7264344.1"/>
    <property type="molecule type" value="Genomic_DNA"/>
</dbReference>
<organism evidence="1 2">
    <name type="scientific">Fusarium solani</name>
    <name type="common">Filamentous fungus</name>
    <dbReference type="NCBI Taxonomy" id="169388"/>
    <lineage>
        <taxon>Eukaryota</taxon>
        <taxon>Fungi</taxon>
        <taxon>Dikarya</taxon>
        <taxon>Ascomycota</taxon>
        <taxon>Pezizomycotina</taxon>
        <taxon>Sordariomycetes</taxon>
        <taxon>Hypocreomycetidae</taxon>
        <taxon>Hypocreales</taxon>
        <taxon>Nectriaceae</taxon>
        <taxon>Fusarium</taxon>
        <taxon>Fusarium solani species complex</taxon>
    </lineage>
</organism>
<dbReference type="Proteomes" id="UP000736672">
    <property type="component" value="Unassembled WGS sequence"/>
</dbReference>
<protein>
    <submittedName>
        <fullName evidence="1">Uncharacterized protein</fullName>
    </submittedName>
</protein>
<dbReference type="AlphaFoldDB" id="A0A9P9KPL6"/>
<reference evidence="1" key="1">
    <citation type="journal article" date="2021" name="Nat. Commun.">
        <title>Genetic determinants of endophytism in the Arabidopsis root mycobiome.</title>
        <authorList>
            <person name="Mesny F."/>
            <person name="Miyauchi S."/>
            <person name="Thiergart T."/>
            <person name="Pickel B."/>
            <person name="Atanasova L."/>
            <person name="Karlsson M."/>
            <person name="Huettel B."/>
            <person name="Barry K.W."/>
            <person name="Haridas S."/>
            <person name="Chen C."/>
            <person name="Bauer D."/>
            <person name="Andreopoulos W."/>
            <person name="Pangilinan J."/>
            <person name="LaButti K."/>
            <person name="Riley R."/>
            <person name="Lipzen A."/>
            <person name="Clum A."/>
            <person name="Drula E."/>
            <person name="Henrissat B."/>
            <person name="Kohler A."/>
            <person name="Grigoriev I.V."/>
            <person name="Martin F.M."/>
            <person name="Hacquard S."/>
        </authorList>
    </citation>
    <scope>NUCLEOTIDE SEQUENCE</scope>
    <source>
        <strain evidence="1">FSSC 5 MPI-SDFR-AT-0091</strain>
    </source>
</reference>
<name>A0A9P9KPL6_FUSSL</name>
<keyword evidence="2" id="KW-1185">Reference proteome</keyword>
<evidence type="ECO:0000313" key="2">
    <source>
        <dbReference type="Proteomes" id="UP000736672"/>
    </source>
</evidence>
<evidence type="ECO:0000313" key="1">
    <source>
        <dbReference type="EMBL" id="KAH7264344.1"/>
    </source>
</evidence>
<proteinExistence type="predicted"/>
<dbReference type="OrthoDB" id="5078661at2759"/>
<sequence length="231" mass="26787">MDSATLAHFRDSQLYKDLEQGLRNLILRKIITHRSAPNSAEDPKIRLYIRGLPERHRYACWCTDNPKWACKRGTSCPQKPRPVLGKNMSLAVCERRHNNGYHCDDRDCFNPRTEVTTYLRSIFKPRPSFSRPAWRDRVGSQVGTFNISPAMYHKFVDAVCLLIADLHDPFTVGDKGWNPHVHGIIGWYGRPVERNVDELMHETIKAQTERLEKEYMQAKIRAYNAQYTEGG</sequence>
<comment type="caution">
    <text evidence="1">The sequence shown here is derived from an EMBL/GenBank/DDBJ whole genome shotgun (WGS) entry which is preliminary data.</text>
</comment>
<accession>A0A9P9KPL6</accession>